<keyword evidence="3" id="KW-1185">Reference proteome</keyword>
<evidence type="ECO:0000313" key="2">
    <source>
        <dbReference type="EMBL" id="CCH71807.1"/>
    </source>
</evidence>
<feature type="region of interest" description="Disordered" evidence="1">
    <location>
        <begin position="370"/>
        <end position="389"/>
    </location>
</feature>
<feature type="region of interest" description="Disordered" evidence="1">
    <location>
        <begin position="232"/>
        <end position="262"/>
    </location>
</feature>
<name>W6JSY3_9MICO</name>
<evidence type="ECO:0000313" key="3">
    <source>
        <dbReference type="Proteomes" id="UP000035763"/>
    </source>
</evidence>
<feature type="compositionally biased region" description="Polar residues" evidence="1">
    <location>
        <begin position="253"/>
        <end position="262"/>
    </location>
</feature>
<organism evidence="2 3">
    <name type="scientific">Nostocoides australiense Ben110</name>
    <dbReference type="NCBI Taxonomy" id="1193182"/>
    <lineage>
        <taxon>Bacteria</taxon>
        <taxon>Bacillati</taxon>
        <taxon>Actinomycetota</taxon>
        <taxon>Actinomycetes</taxon>
        <taxon>Micrococcales</taxon>
        <taxon>Intrasporangiaceae</taxon>
        <taxon>Nostocoides</taxon>
    </lineage>
</organism>
<feature type="compositionally biased region" description="Basic and acidic residues" evidence="1">
    <location>
        <begin position="375"/>
        <end position="387"/>
    </location>
</feature>
<dbReference type="AlphaFoldDB" id="W6JSY3"/>
<gene>
    <name evidence="2" type="ORF">BN11_110027</name>
</gene>
<evidence type="ECO:0000256" key="1">
    <source>
        <dbReference type="SAM" id="MobiDB-lite"/>
    </source>
</evidence>
<reference evidence="2 3" key="1">
    <citation type="journal article" date="2013" name="ISME J.">
        <title>A metabolic model for members of the genus Tetrasphaera involved in enhanced biological phosphorus removal.</title>
        <authorList>
            <person name="Kristiansen R."/>
            <person name="Nguyen H.T.T."/>
            <person name="Saunders A.M."/>
            <person name="Nielsen J.L."/>
            <person name="Wimmer R."/>
            <person name="Le V.Q."/>
            <person name="McIlroy S.J."/>
            <person name="Petrovski S."/>
            <person name="Seviour R.J."/>
            <person name="Calteau A."/>
            <person name="Nielsen K.L."/>
            <person name="Nielsen P.H."/>
        </authorList>
    </citation>
    <scope>NUCLEOTIDE SEQUENCE [LARGE SCALE GENOMIC DNA]</scope>
    <source>
        <strain evidence="2 3">Ben110</strain>
    </source>
</reference>
<feature type="compositionally biased region" description="Basic and acidic residues" evidence="1">
    <location>
        <begin position="487"/>
        <end position="500"/>
    </location>
</feature>
<dbReference type="EMBL" id="CAJA01000013">
    <property type="protein sequence ID" value="CCH71807.1"/>
    <property type="molecule type" value="Genomic_DNA"/>
</dbReference>
<feature type="compositionally biased region" description="Gly residues" evidence="1">
    <location>
        <begin position="472"/>
        <end position="484"/>
    </location>
</feature>
<accession>W6JSY3</accession>
<comment type="caution">
    <text evidence="2">The sequence shown here is derived from an EMBL/GenBank/DDBJ whole genome shotgun (WGS) entry which is preliminary data.</text>
</comment>
<protein>
    <submittedName>
        <fullName evidence="2">Uncharacterized protein</fullName>
    </submittedName>
</protein>
<proteinExistence type="predicted"/>
<sequence length="767" mass="80367">MRSLVQIVADSSPAFRSTTMCTSRPVRSTRARSSPTPLSRHTITPLIETSIVAGSKAALVVPAAARMRPQLGSLPKMAHLKRLLRAIARPTSRASDSVAAESISMRMSCAAPSASRISCSARSAHTSVNAASRSAGATGTADAPEASAITVSLVDIQPSESIRSKVLAVAARSAASRSAGATWASVVSTTSMVAKAGASMPAPLAMPPTLHPGPEYAAVLATVSVVMIASAAAGPPSPDSSPATWAHPARSVSMGSSSPIMPVEQTATSPAEMPSNSATTSAVLWVSWNPCGPVQALAPPELRMTASTRWSASTCRDQITGAAWTRFVVKTAAAQRSGPSLTTSARSGRPLAFSPAVMPAARNPVGVVTDIGRAPGRDSRGHTDQRQAGEFGQAEGEVQALHGGAGGALGEIVDRRDGDQPTLPRIHGDLQVHRVGAEDIAGARPDAVLEQDDARLAFVCRGIGLAQLPGARAGGQSRGGGGQDAPGHGREGGRERDTRGRPCGSREVLLDLRRMPVPTPDAVGRHGPHHLGAEEMWFAGFARSRGAGGCDDDDVRGVEEAGAQAGCEGQADAGRIAAGNGDPLRAGEQIALVAFCEREFRKAVGPGPGIRRVVEGGPVPLVLEAEVGAAVDDDDLVGQLRGQRRAVAVREGEEDDVVPGQHLCRGVLEQAVAQRRQVRVDRAQGLPGVAARRQRPDLHLGVREQQADELASRIPTRTRDRDPYRHVHDYTFKDKIMQNPSGQECTTRREENSLRRVVRFRLWGCRG</sequence>
<feature type="region of interest" description="Disordered" evidence="1">
    <location>
        <begin position="469"/>
        <end position="502"/>
    </location>
</feature>
<dbReference type="Proteomes" id="UP000035763">
    <property type="component" value="Unassembled WGS sequence"/>
</dbReference>